<evidence type="ECO:0000313" key="2">
    <source>
        <dbReference type="EMBL" id="OXA55969.1"/>
    </source>
</evidence>
<dbReference type="AlphaFoldDB" id="A0A226EEZ7"/>
<organism evidence="2 3">
    <name type="scientific">Folsomia candida</name>
    <name type="common">Springtail</name>
    <dbReference type="NCBI Taxonomy" id="158441"/>
    <lineage>
        <taxon>Eukaryota</taxon>
        <taxon>Metazoa</taxon>
        <taxon>Ecdysozoa</taxon>
        <taxon>Arthropoda</taxon>
        <taxon>Hexapoda</taxon>
        <taxon>Collembola</taxon>
        <taxon>Entomobryomorpha</taxon>
        <taxon>Isotomoidea</taxon>
        <taxon>Isotomidae</taxon>
        <taxon>Proisotominae</taxon>
        <taxon>Folsomia</taxon>
    </lineage>
</organism>
<dbReference type="OrthoDB" id="6338576at2759"/>
<gene>
    <name evidence="2" type="ORF">Fcan01_09226</name>
</gene>
<dbReference type="EMBL" id="LNIX01000004">
    <property type="protein sequence ID" value="OXA55969.1"/>
    <property type="molecule type" value="Genomic_DNA"/>
</dbReference>
<keyword evidence="3" id="KW-1185">Reference proteome</keyword>
<evidence type="ECO:0000259" key="1">
    <source>
        <dbReference type="Pfam" id="PF16033"/>
    </source>
</evidence>
<evidence type="ECO:0000313" key="3">
    <source>
        <dbReference type="Proteomes" id="UP000198287"/>
    </source>
</evidence>
<reference evidence="2 3" key="1">
    <citation type="submission" date="2015-12" db="EMBL/GenBank/DDBJ databases">
        <title>The genome of Folsomia candida.</title>
        <authorList>
            <person name="Faddeeva A."/>
            <person name="Derks M.F."/>
            <person name="Anvar Y."/>
            <person name="Smit S."/>
            <person name="Van Straalen N."/>
            <person name="Roelofs D."/>
        </authorList>
    </citation>
    <scope>NUCLEOTIDE SEQUENCE [LARGE SCALE GENOMIC DNA]</scope>
    <source>
        <strain evidence="2 3">VU population</strain>
        <tissue evidence="2">Whole body</tissue>
    </source>
</reference>
<proteinExistence type="predicted"/>
<dbReference type="PANTHER" id="PTHR21177">
    <property type="entry name" value="IP06524P-RELATED"/>
    <property type="match status" value="1"/>
</dbReference>
<dbReference type="InterPro" id="IPR031993">
    <property type="entry name" value="DUF4789"/>
</dbReference>
<sequence>MSCFIQALKFRRKKLCQKFGDLLYMDKTTGNWSCHGSRYAQGPCSEDMILFPLPTNRSVGVCQCDNIRSNRLLVYHKETDKCYFIFTRQTFCKDDEWVTLSSFDHYSAICTPNVCLNQVRTVKDPQPDSEWVPLNDGSCAILGMKHESCPPAGREDQVIRFFKHKIFPACSYHHDEERSKRYGRIFAAGVSVPRMICPEGFYETELGLCAVEFDDS</sequence>
<protein>
    <recommendedName>
        <fullName evidence="1">DUF4789 domain-containing protein</fullName>
    </recommendedName>
</protein>
<dbReference type="Pfam" id="PF16033">
    <property type="entry name" value="DUF4789"/>
    <property type="match status" value="1"/>
</dbReference>
<accession>A0A226EEZ7</accession>
<dbReference type="Proteomes" id="UP000198287">
    <property type="component" value="Unassembled WGS sequence"/>
</dbReference>
<name>A0A226EEZ7_FOLCA</name>
<comment type="caution">
    <text evidence="2">The sequence shown here is derived from an EMBL/GenBank/DDBJ whole genome shotgun (WGS) entry which is preliminary data.</text>
</comment>
<feature type="domain" description="DUF4789" evidence="1">
    <location>
        <begin position="43"/>
        <end position="149"/>
    </location>
</feature>